<keyword evidence="7" id="KW-1185">Reference proteome</keyword>
<feature type="domain" description="Capsule synthesis protein CapA" evidence="5">
    <location>
        <begin position="61"/>
        <end position="289"/>
    </location>
</feature>
<feature type="signal peptide" evidence="4">
    <location>
        <begin position="1"/>
        <end position="20"/>
    </location>
</feature>
<dbReference type="CDD" id="cd07381">
    <property type="entry name" value="MPP_CapA"/>
    <property type="match status" value="1"/>
</dbReference>
<accession>A0A2Z4UDT4</accession>
<keyword evidence="4" id="KW-0732">Signal</keyword>
<dbReference type="InterPro" id="IPR052169">
    <property type="entry name" value="CW_Biosynth-Accessory"/>
</dbReference>
<dbReference type="Pfam" id="PF09587">
    <property type="entry name" value="PGA_cap"/>
    <property type="match status" value="1"/>
</dbReference>
<evidence type="ECO:0000313" key="7">
    <source>
        <dbReference type="Proteomes" id="UP000250003"/>
    </source>
</evidence>
<evidence type="ECO:0000256" key="3">
    <source>
        <dbReference type="SAM" id="MobiDB-lite"/>
    </source>
</evidence>
<evidence type="ECO:0000259" key="5">
    <source>
        <dbReference type="SMART" id="SM00854"/>
    </source>
</evidence>
<gene>
    <name evidence="6" type="ORF">DQQ01_14955</name>
</gene>
<dbReference type="SUPFAM" id="SSF56300">
    <property type="entry name" value="Metallo-dependent phosphatases"/>
    <property type="match status" value="1"/>
</dbReference>
<evidence type="ECO:0000256" key="1">
    <source>
        <dbReference type="ARBA" id="ARBA00005662"/>
    </source>
</evidence>
<feature type="coiled-coil region" evidence="2">
    <location>
        <begin position="19"/>
        <end position="59"/>
    </location>
</feature>
<dbReference type="Gene3D" id="3.60.21.10">
    <property type="match status" value="1"/>
</dbReference>
<dbReference type="EMBL" id="CP030280">
    <property type="protein sequence ID" value="AWY99202.1"/>
    <property type="molecule type" value="Genomic_DNA"/>
</dbReference>
<dbReference type="AlphaFoldDB" id="A0A2Z4UDT4"/>
<feature type="compositionally biased region" description="Basic and acidic residues" evidence="3">
    <location>
        <begin position="400"/>
        <end position="426"/>
    </location>
</feature>
<reference evidence="7" key="1">
    <citation type="submission" date="2018-06" db="EMBL/GenBank/DDBJ databases">
        <title>Description of Blautia argi sp. nov., a new anaerobic isolated from dog feces.</title>
        <authorList>
            <person name="Chang Y.-H."/>
            <person name="Paek J."/>
            <person name="Shin Y."/>
        </authorList>
    </citation>
    <scope>NUCLEOTIDE SEQUENCE [LARGE SCALE GENOMIC DNA]</scope>
    <source>
        <strain evidence="7">KCTC 15426</strain>
    </source>
</reference>
<feature type="region of interest" description="Disordered" evidence="3">
    <location>
        <begin position="377"/>
        <end position="426"/>
    </location>
</feature>
<evidence type="ECO:0000256" key="2">
    <source>
        <dbReference type="SAM" id="Coils"/>
    </source>
</evidence>
<dbReference type="OrthoDB" id="9810906at2"/>
<dbReference type="Proteomes" id="UP000250003">
    <property type="component" value="Chromosome"/>
</dbReference>
<name>A0A2Z4UDT4_9FIRM</name>
<dbReference type="SMART" id="SM00854">
    <property type="entry name" value="PGA_cap"/>
    <property type="match status" value="1"/>
</dbReference>
<dbReference type="PANTHER" id="PTHR33393">
    <property type="entry name" value="POLYGLUTAMINE SYNTHESIS ACCESSORY PROTEIN RV0574C-RELATED"/>
    <property type="match status" value="1"/>
</dbReference>
<sequence length="426" mass="46272">MILGTVTGVLAVLLVTTAVAGGRKAAKEAKEEQKKIEAEKKAEEKAKKAEAAKKAQDAVITISAAGDCTLGTDESFDYESGFTGKYDAVQDPSYFFRNVKPVFEADDLTIVNMEGTLTQEETRADKLYAFKADPEYAKILTEGDVEAVNLANNHTYDYGEKSYTDTIAALDAEGVLSFGNDRTALVEIKGTKVGLVGTYELRDHMGCEQEMKDNIASLKEQGAKVIIATFHWGEERENIPNETQVALAHSAIDNGADLVLGHHPHVLQGIEEYKGKNIVYSLGNFCFGGNSAPSDMDTMIFQQTFTIEDGELQKDNVTNIIPCKISSAYAEGYNNYQPTPMEGAEGEAIFARIKEYSQAVGTDLDVTGMGVGKAGIQEKQTTDTKAAEENITEGQAVNTAEKKAEKDTKKSKSDKKKEKDSSSKDE</sequence>
<protein>
    <submittedName>
        <fullName evidence="6">CapA family protein</fullName>
    </submittedName>
</protein>
<evidence type="ECO:0000256" key="4">
    <source>
        <dbReference type="SAM" id="SignalP"/>
    </source>
</evidence>
<feature type="chain" id="PRO_5038346649" evidence="4">
    <location>
        <begin position="21"/>
        <end position="426"/>
    </location>
</feature>
<organism evidence="6 7">
    <name type="scientific">Blautia argi</name>
    <dbReference type="NCBI Taxonomy" id="1912897"/>
    <lineage>
        <taxon>Bacteria</taxon>
        <taxon>Bacillati</taxon>
        <taxon>Bacillota</taxon>
        <taxon>Clostridia</taxon>
        <taxon>Lachnospirales</taxon>
        <taxon>Lachnospiraceae</taxon>
        <taxon>Blautia</taxon>
    </lineage>
</organism>
<dbReference type="PANTHER" id="PTHR33393:SF11">
    <property type="entry name" value="POLYGLUTAMINE SYNTHESIS ACCESSORY PROTEIN RV0574C-RELATED"/>
    <property type="match status" value="1"/>
</dbReference>
<dbReference type="InterPro" id="IPR029052">
    <property type="entry name" value="Metallo-depent_PP-like"/>
</dbReference>
<dbReference type="KEGG" id="blau:DQQ01_14955"/>
<keyword evidence="2" id="KW-0175">Coiled coil</keyword>
<comment type="similarity">
    <text evidence="1">Belongs to the CapA family.</text>
</comment>
<proteinExistence type="inferred from homology"/>
<dbReference type="InterPro" id="IPR019079">
    <property type="entry name" value="Capsule_synth_CapA"/>
</dbReference>
<evidence type="ECO:0000313" key="6">
    <source>
        <dbReference type="EMBL" id="AWY99202.1"/>
    </source>
</evidence>